<protein>
    <submittedName>
        <fullName evidence="6">LysR family glycine cleavage system transcriptional activator</fullName>
    </submittedName>
</protein>
<dbReference type="PRINTS" id="PR00039">
    <property type="entry name" value="HTHLYSR"/>
</dbReference>
<evidence type="ECO:0000256" key="3">
    <source>
        <dbReference type="ARBA" id="ARBA00023125"/>
    </source>
</evidence>
<dbReference type="GO" id="GO:0009891">
    <property type="term" value="P:positive regulation of biosynthetic process"/>
    <property type="evidence" value="ECO:0007669"/>
    <property type="project" value="UniProtKB-ARBA"/>
</dbReference>
<dbReference type="CDD" id="cd08432">
    <property type="entry name" value="PBP2_GcdR_TrpI_HvrB_AmpR_like"/>
    <property type="match status" value="1"/>
</dbReference>
<dbReference type="Proteomes" id="UP000591735">
    <property type="component" value="Unassembled WGS sequence"/>
</dbReference>
<name>A0A840ULG9_9GAMM</name>
<dbReference type="InterPro" id="IPR000847">
    <property type="entry name" value="LysR_HTH_N"/>
</dbReference>
<evidence type="ECO:0000313" key="7">
    <source>
        <dbReference type="Proteomes" id="UP000591735"/>
    </source>
</evidence>
<evidence type="ECO:0000259" key="5">
    <source>
        <dbReference type="PROSITE" id="PS50931"/>
    </source>
</evidence>
<dbReference type="GO" id="GO:0003700">
    <property type="term" value="F:DNA-binding transcription factor activity"/>
    <property type="evidence" value="ECO:0007669"/>
    <property type="project" value="InterPro"/>
</dbReference>
<sequence length="298" mass="33853">MSRKVPPLNPLRVFECVARQGSFTRAAAELFVSQSAVSRQIATLEEYLGVKLFIREQGGVFLTDAGEAYQQEIGPAFSAIASATERLQTTTLTSPLRIQVYTTFAAKWLIKRLNRFNQDHPEIPVRISTSVAPINFSKSNADAAIQLCDRNSQGEKGEHLFDDIIEPVCSPNLIRDDAPLEKPEDILKYPLLQSHYRKTDFGDWLRFMGSRFNNENEITEFPSSLLAYQGAIDNLGIAMGQTRMLQDEFKSGILVRPFEKPLTRSLAYFLIYPEGQLISPKMRIFREWLIKEIEEDVL</sequence>
<dbReference type="FunFam" id="1.10.10.10:FF:000038">
    <property type="entry name" value="Glycine cleavage system transcriptional activator"/>
    <property type="match status" value="1"/>
</dbReference>
<dbReference type="InterPro" id="IPR036390">
    <property type="entry name" value="WH_DNA-bd_sf"/>
</dbReference>
<organism evidence="6 7">
    <name type="scientific">Marinobacter oulmenensis</name>
    <dbReference type="NCBI Taxonomy" id="643747"/>
    <lineage>
        <taxon>Bacteria</taxon>
        <taxon>Pseudomonadati</taxon>
        <taxon>Pseudomonadota</taxon>
        <taxon>Gammaproteobacteria</taxon>
        <taxon>Pseudomonadales</taxon>
        <taxon>Marinobacteraceae</taxon>
        <taxon>Marinobacter</taxon>
    </lineage>
</organism>
<evidence type="ECO:0000256" key="1">
    <source>
        <dbReference type="ARBA" id="ARBA00009437"/>
    </source>
</evidence>
<keyword evidence="2" id="KW-0805">Transcription regulation</keyword>
<keyword evidence="3" id="KW-0238">DNA-binding</keyword>
<accession>A0A840ULG9</accession>
<dbReference type="PANTHER" id="PTHR30537:SF74">
    <property type="entry name" value="HTH-TYPE TRANSCRIPTIONAL REGULATOR TRPI"/>
    <property type="match status" value="1"/>
</dbReference>
<proteinExistence type="inferred from homology"/>
<dbReference type="InterPro" id="IPR036388">
    <property type="entry name" value="WH-like_DNA-bd_sf"/>
</dbReference>
<dbReference type="RefSeq" id="WP_183703830.1">
    <property type="nucleotide sequence ID" value="NZ_JACHFE010000005.1"/>
</dbReference>
<dbReference type="GO" id="GO:0043565">
    <property type="term" value="F:sequence-specific DNA binding"/>
    <property type="evidence" value="ECO:0007669"/>
    <property type="project" value="TreeGrafter"/>
</dbReference>
<dbReference type="InterPro" id="IPR058163">
    <property type="entry name" value="LysR-type_TF_proteobact-type"/>
</dbReference>
<dbReference type="EMBL" id="JACHFE010000005">
    <property type="protein sequence ID" value="MBB5321697.1"/>
    <property type="molecule type" value="Genomic_DNA"/>
</dbReference>
<reference evidence="6 7" key="1">
    <citation type="submission" date="2020-08" db="EMBL/GenBank/DDBJ databases">
        <title>Genomic Encyclopedia of Type Strains, Phase IV (KMG-IV): sequencing the most valuable type-strain genomes for metagenomic binning, comparative biology and taxonomic classification.</title>
        <authorList>
            <person name="Goeker M."/>
        </authorList>
    </citation>
    <scope>NUCLEOTIDE SEQUENCE [LARGE SCALE GENOMIC DNA]</scope>
    <source>
        <strain evidence="6 7">DSM 22359</strain>
    </source>
</reference>
<dbReference type="InterPro" id="IPR005119">
    <property type="entry name" value="LysR_subst-bd"/>
</dbReference>
<gene>
    <name evidence="6" type="ORF">HNR38_002191</name>
</gene>
<dbReference type="AlphaFoldDB" id="A0A840ULG9"/>
<dbReference type="SUPFAM" id="SSF53850">
    <property type="entry name" value="Periplasmic binding protein-like II"/>
    <property type="match status" value="1"/>
</dbReference>
<feature type="domain" description="HTH lysR-type" evidence="5">
    <location>
        <begin position="6"/>
        <end position="63"/>
    </location>
</feature>
<dbReference type="GO" id="GO:0006351">
    <property type="term" value="P:DNA-templated transcription"/>
    <property type="evidence" value="ECO:0007669"/>
    <property type="project" value="TreeGrafter"/>
</dbReference>
<dbReference type="SUPFAM" id="SSF46785">
    <property type="entry name" value="Winged helix' DNA-binding domain"/>
    <property type="match status" value="1"/>
</dbReference>
<dbReference type="Pfam" id="PF00126">
    <property type="entry name" value="HTH_1"/>
    <property type="match status" value="1"/>
</dbReference>
<keyword evidence="7" id="KW-1185">Reference proteome</keyword>
<comment type="caution">
    <text evidence="6">The sequence shown here is derived from an EMBL/GenBank/DDBJ whole genome shotgun (WGS) entry which is preliminary data.</text>
</comment>
<keyword evidence="4" id="KW-0804">Transcription</keyword>
<evidence type="ECO:0000256" key="2">
    <source>
        <dbReference type="ARBA" id="ARBA00023015"/>
    </source>
</evidence>
<dbReference type="Gene3D" id="1.10.10.10">
    <property type="entry name" value="Winged helix-like DNA-binding domain superfamily/Winged helix DNA-binding domain"/>
    <property type="match status" value="1"/>
</dbReference>
<dbReference type="Pfam" id="PF03466">
    <property type="entry name" value="LysR_substrate"/>
    <property type="match status" value="1"/>
</dbReference>
<dbReference type="PANTHER" id="PTHR30537">
    <property type="entry name" value="HTH-TYPE TRANSCRIPTIONAL REGULATOR"/>
    <property type="match status" value="1"/>
</dbReference>
<evidence type="ECO:0000313" key="6">
    <source>
        <dbReference type="EMBL" id="MBB5321697.1"/>
    </source>
</evidence>
<dbReference type="PROSITE" id="PS50931">
    <property type="entry name" value="HTH_LYSR"/>
    <property type="match status" value="1"/>
</dbReference>
<evidence type="ECO:0000256" key="4">
    <source>
        <dbReference type="ARBA" id="ARBA00023163"/>
    </source>
</evidence>
<comment type="similarity">
    <text evidence="1">Belongs to the LysR transcriptional regulatory family.</text>
</comment>
<dbReference type="Gene3D" id="3.40.190.10">
    <property type="entry name" value="Periplasmic binding protein-like II"/>
    <property type="match status" value="2"/>
</dbReference>